<accession>A0A0J1IK00</accession>
<dbReference type="PATRIC" id="fig|1397.4.peg.5611"/>
<reference evidence="2 3" key="1">
    <citation type="submission" date="2015-05" db="EMBL/GenBank/DDBJ databases">
        <title>Whole genome sequence and identification of bacterial endophytes from Costus igneus.</title>
        <authorList>
            <person name="Lee Y.P."/>
            <person name="Gan H.M."/>
            <person name="Eng W."/>
            <person name="Wheatley M.S."/>
            <person name="Caraballo A."/>
            <person name="Polter S."/>
            <person name="Savka M.A."/>
            <person name="Hudson A.O."/>
        </authorList>
    </citation>
    <scope>NUCLEOTIDE SEQUENCE [LARGE SCALE GENOMIC DNA]</scope>
    <source>
        <strain evidence="2 3">RIT379</strain>
    </source>
</reference>
<name>A0A0J1IK00_NIACI</name>
<dbReference type="AlphaFoldDB" id="A0A0J1IK00"/>
<evidence type="ECO:0000313" key="2">
    <source>
        <dbReference type="EMBL" id="KLV26291.1"/>
    </source>
</evidence>
<keyword evidence="1" id="KW-0175">Coiled coil</keyword>
<proteinExistence type="predicted"/>
<evidence type="ECO:0000313" key="3">
    <source>
        <dbReference type="Proteomes" id="UP000036045"/>
    </source>
</evidence>
<dbReference type="GeneID" id="56350980"/>
<evidence type="ECO:0000256" key="1">
    <source>
        <dbReference type="SAM" id="Coils"/>
    </source>
</evidence>
<dbReference type="EMBL" id="LDPH01000009">
    <property type="protein sequence ID" value="KLV26291.1"/>
    <property type="molecule type" value="Genomic_DNA"/>
</dbReference>
<dbReference type="OrthoDB" id="2872086at2"/>
<dbReference type="RefSeq" id="WP_047942228.1">
    <property type="nucleotide sequence ID" value="NZ_CP053989.1"/>
</dbReference>
<gene>
    <name evidence="2" type="ORF">ABW02_11420</name>
</gene>
<organism evidence="2 3">
    <name type="scientific">Niallia circulans</name>
    <name type="common">Bacillus circulans</name>
    <dbReference type="NCBI Taxonomy" id="1397"/>
    <lineage>
        <taxon>Bacteria</taxon>
        <taxon>Bacillati</taxon>
        <taxon>Bacillota</taxon>
        <taxon>Bacilli</taxon>
        <taxon>Bacillales</taxon>
        <taxon>Bacillaceae</taxon>
        <taxon>Niallia</taxon>
    </lineage>
</organism>
<dbReference type="Proteomes" id="UP000036045">
    <property type="component" value="Unassembled WGS sequence"/>
</dbReference>
<protein>
    <submittedName>
        <fullName evidence="2">Uncharacterized protein</fullName>
    </submittedName>
</protein>
<comment type="caution">
    <text evidence="2">The sequence shown here is derived from an EMBL/GenBank/DDBJ whole genome shotgun (WGS) entry which is preliminary data.</text>
</comment>
<sequence length="165" mass="19071">MAHVTIDFYELLKKGGTLLQYRLNNRIKNSLNQMSIIDFTTSKMNPLTNKLDQIQTYTEQLSNYMNLPTKTDLANATQLILQSEEKIDNLDDQLFELTTMMKEVKQLIEQLSMNPSDDYSNQLTNIITEQEQRISTLQNELVQAKQQLDSQKDELSFSTISNQAI</sequence>
<feature type="coiled-coil region" evidence="1">
    <location>
        <begin position="73"/>
        <end position="154"/>
    </location>
</feature>
<keyword evidence="3" id="KW-1185">Reference proteome</keyword>